<keyword evidence="5" id="KW-1185">Reference proteome</keyword>
<proteinExistence type="predicted"/>
<dbReference type="InterPro" id="IPR003715">
    <property type="entry name" value="Poly_export_N"/>
</dbReference>
<accession>X5MCD5</accession>
<evidence type="ECO:0000313" key="5">
    <source>
        <dbReference type="Proteomes" id="UP000032160"/>
    </source>
</evidence>
<feature type="domain" description="Soluble ligand binding" evidence="3">
    <location>
        <begin position="69"/>
        <end position="115"/>
    </location>
</feature>
<keyword evidence="1" id="KW-0732">Signal</keyword>
<dbReference type="GO" id="GO:0015159">
    <property type="term" value="F:polysaccharide transmembrane transporter activity"/>
    <property type="evidence" value="ECO:0007669"/>
    <property type="project" value="InterPro"/>
</dbReference>
<dbReference type="Pfam" id="PF02563">
    <property type="entry name" value="Poly_export"/>
    <property type="match status" value="1"/>
</dbReference>
<dbReference type="Gene3D" id="3.10.560.10">
    <property type="entry name" value="Outer membrane lipoprotein wza domain like"/>
    <property type="match status" value="1"/>
</dbReference>
<evidence type="ECO:0000259" key="2">
    <source>
        <dbReference type="Pfam" id="PF02563"/>
    </source>
</evidence>
<dbReference type="InterPro" id="IPR049712">
    <property type="entry name" value="Poly_export"/>
</dbReference>
<feature type="domain" description="Polysaccharide export protein N-terminal" evidence="2">
    <location>
        <begin position="2"/>
        <end position="63"/>
    </location>
</feature>
<dbReference type="KEGG" id="pect:BN1012_Phect858"/>
<dbReference type="Pfam" id="PF10531">
    <property type="entry name" value="SLBB"/>
    <property type="match status" value="1"/>
</dbReference>
<dbReference type="InterPro" id="IPR019554">
    <property type="entry name" value="Soluble_ligand-bd"/>
</dbReference>
<gene>
    <name evidence="4" type="ORF">BN1012_Phect858</name>
</gene>
<dbReference type="EMBL" id="HG966617">
    <property type="protein sequence ID" value="CDO59072.1"/>
    <property type="molecule type" value="Genomic_DNA"/>
</dbReference>
<dbReference type="PATRIC" id="fig|1458461.3.peg.858"/>
<dbReference type="HOGENOM" id="CLU_038343_5_3_5"/>
<dbReference type="PANTHER" id="PTHR33619">
    <property type="entry name" value="POLYSACCHARIDE EXPORT PROTEIN GFCE-RELATED"/>
    <property type="match status" value="1"/>
</dbReference>
<dbReference type="PANTHER" id="PTHR33619:SF3">
    <property type="entry name" value="POLYSACCHARIDE EXPORT PROTEIN GFCE-RELATED"/>
    <property type="match status" value="1"/>
</dbReference>
<name>X5MCD5_9HYPH</name>
<dbReference type="STRING" id="1458461.BN1012_Phect858"/>
<organism evidence="4 5">
    <name type="scientific">Candidatus Phaeomarinibacter ectocarpi</name>
    <dbReference type="NCBI Taxonomy" id="1458461"/>
    <lineage>
        <taxon>Bacteria</taxon>
        <taxon>Pseudomonadati</taxon>
        <taxon>Pseudomonadota</taxon>
        <taxon>Alphaproteobacteria</taxon>
        <taxon>Hyphomicrobiales</taxon>
        <taxon>Parvibaculaceae</taxon>
        <taxon>Candidatus Phaeomarinibacter</taxon>
    </lineage>
</organism>
<evidence type="ECO:0000313" key="4">
    <source>
        <dbReference type="EMBL" id="CDO59072.1"/>
    </source>
</evidence>
<dbReference type="AlphaFoldDB" id="X5MCD5"/>
<dbReference type="Gene3D" id="3.30.1950.10">
    <property type="entry name" value="wza like domain"/>
    <property type="match status" value="1"/>
</dbReference>
<sequence>MRIIVFGEADLSGEFELDSTGVVALPLIGEINANGIHARALETRIEGALRDGYLLNPQVSAEIIEYRPFYILGEVEQPGEYPYVTGMTIVKAIALAGGYTPRANRRRVFVQLKGEGQEIEKPADESVRVSPGDVLRIPESFF</sequence>
<dbReference type="Proteomes" id="UP000032160">
    <property type="component" value="Chromosome I"/>
</dbReference>
<reference evidence="4 5" key="1">
    <citation type="journal article" date="2014" name="Front. Genet.">
        <title>Genome and metabolic network of "Candidatus Phaeomarinobacter ectocarpi" Ec32, a new candidate genus of Alphaproteobacteria frequently associated with brown algae.</title>
        <authorList>
            <person name="Dittami S.M."/>
            <person name="Barbeyron T."/>
            <person name="Boyen C."/>
            <person name="Cambefort J."/>
            <person name="Collet G."/>
            <person name="Delage L."/>
            <person name="Gobet A."/>
            <person name="Groisillier A."/>
            <person name="Leblanc C."/>
            <person name="Michel G."/>
            <person name="Scornet D."/>
            <person name="Siegel A."/>
            <person name="Tapia J.E."/>
            <person name="Tonon T."/>
        </authorList>
    </citation>
    <scope>NUCLEOTIDE SEQUENCE [LARGE SCALE GENOMIC DNA]</scope>
    <source>
        <strain evidence="4 5">Ec32</strain>
    </source>
</reference>
<evidence type="ECO:0000256" key="1">
    <source>
        <dbReference type="ARBA" id="ARBA00022729"/>
    </source>
</evidence>
<evidence type="ECO:0000259" key="3">
    <source>
        <dbReference type="Pfam" id="PF10531"/>
    </source>
</evidence>
<protein>
    <submittedName>
        <fullName evidence="4">Capsule polysaccharide export protein</fullName>
    </submittedName>
</protein>